<keyword evidence="13" id="KW-0156">Chromatin regulator</keyword>
<dbReference type="PROSITE" id="PS52014">
    <property type="entry name" value="SAMD1_WH"/>
    <property type="match status" value="1"/>
</dbReference>
<dbReference type="SUPFAM" id="SSF55729">
    <property type="entry name" value="Acyl-CoA N-acyltransferases (Nat)"/>
    <property type="match status" value="1"/>
</dbReference>
<feature type="compositionally biased region" description="Low complexity" evidence="19">
    <location>
        <begin position="1725"/>
        <end position="1734"/>
    </location>
</feature>
<evidence type="ECO:0000256" key="17">
    <source>
        <dbReference type="ARBA" id="ARBA00048017"/>
    </source>
</evidence>
<dbReference type="SUPFAM" id="SSF57903">
    <property type="entry name" value="FYVE/PHD zinc finger"/>
    <property type="match status" value="2"/>
</dbReference>
<evidence type="ECO:0000313" key="26">
    <source>
        <dbReference type="RefSeq" id="XP_022240057.1"/>
    </source>
</evidence>
<evidence type="ECO:0000256" key="8">
    <source>
        <dbReference type="ARBA" id="ARBA00022723"/>
    </source>
</evidence>
<dbReference type="Pfam" id="PF17772">
    <property type="entry name" value="zf-MYST"/>
    <property type="match status" value="1"/>
</dbReference>
<feature type="domain" description="PHD-type" evidence="20">
    <location>
        <begin position="285"/>
        <end position="335"/>
    </location>
</feature>
<keyword evidence="24" id="KW-1185">Reference proteome</keyword>
<dbReference type="InterPro" id="IPR048589">
    <property type="entry name" value="SAMD1-like_WH"/>
</dbReference>
<evidence type="ECO:0000256" key="13">
    <source>
        <dbReference type="ARBA" id="ARBA00022853"/>
    </source>
</evidence>
<evidence type="ECO:0000313" key="25">
    <source>
        <dbReference type="RefSeq" id="XP_022240054.1"/>
    </source>
</evidence>
<comment type="subcellular location">
    <subcellularLocation>
        <location evidence="1">Nucleus</location>
    </subcellularLocation>
</comment>
<feature type="region of interest" description="Disordered" evidence="19">
    <location>
        <begin position="1688"/>
        <end position="1734"/>
    </location>
</feature>
<keyword evidence="16" id="KW-0539">Nucleus</keyword>
<gene>
    <name evidence="25 26" type="primary">LOC106458064</name>
</gene>
<keyword evidence="5" id="KW-1017">Isopeptide bond</keyword>
<dbReference type="Gene3D" id="3.40.630.30">
    <property type="match status" value="1"/>
</dbReference>
<dbReference type="RefSeq" id="XP_022240057.1">
    <property type="nucleotide sequence ID" value="XM_022384349.1"/>
</dbReference>
<evidence type="ECO:0000259" key="22">
    <source>
        <dbReference type="PROSITE" id="PS51726"/>
    </source>
</evidence>
<keyword evidence="12" id="KW-0832">Ubl conjugation</keyword>
<feature type="compositionally biased region" description="Basic residues" evidence="19">
    <location>
        <begin position="798"/>
        <end position="820"/>
    </location>
</feature>
<dbReference type="InterPro" id="IPR019787">
    <property type="entry name" value="Znf_PHD-finger"/>
</dbReference>
<reference evidence="25 26" key="1">
    <citation type="submission" date="2025-05" db="UniProtKB">
        <authorList>
            <consortium name="RefSeq"/>
        </authorList>
    </citation>
    <scope>IDENTIFICATION</scope>
    <source>
        <tissue evidence="25 26">Muscle</tissue>
    </source>
</reference>
<dbReference type="Pfam" id="PF00628">
    <property type="entry name" value="PHD"/>
    <property type="match status" value="1"/>
</dbReference>
<dbReference type="InterPro" id="IPR002717">
    <property type="entry name" value="HAT_MYST-type"/>
</dbReference>
<feature type="compositionally biased region" description="Basic and acidic residues" evidence="19">
    <location>
        <begin position="1061"/>
        <end position="1079"/>
    </location>
</feature>
<evidence type="ECO:0000256" key="7">
    <source>
        <dbReference type="ARBA" id="ARBA00022679"/>
    </source>
</evidence>
<comment type="catalytic activity">
    <reaction evidence="17">
        <text>L-lysyl-[protein] + acetyl-CoA = N(6)-acetyl-L-lysyl-[protein] + CoA + H(+)</text>
        <dbReference type="Rhea" id="RHEA:45948"/>
        <dbReference type="Rhea" id="RHEA-COMP:9752"/>
        <dbReference type="Rhea" id="RHEA-COMP:10731"/>
        <dbReference type="ChEBI" id="CHEBI:15378"/>
        <dbReference type="ChEBI" id="CHEBI:29969"/>
        <dbReference type="ChEBI" id="CHEBI:57287"/>
        <dbReference type="ChEBI" id="CHEBI:57288"/>
        <dbReference type="ChEBI" id="CHEBI:61930"/>
        <dbReference type="EC" id="2.3.1.48"/>
    </reaction>
</comment>
<dbReference type="InterPro" id="IPR036390">
    <property type="entry name" value="WH_DNA-bd_sf"/>
</dbReference>
<dbReference type="PROSITE" id="PS51504">
    <property type="entry name" value="H15"/>
    <property type="match status" value="1"/>
</dbReference>
<evidence type="ECO:0000256" key="16">
    <source>
        <dbReference type="ARBA" id="ARBA00023242"/>
    </source>
</evidence>
<accession>A0ABM1S8V2</accession>
<evidence type="ECO:0000256" key="19">
    <source>
        <dbReference type="SAM" id="MobiDB-lite"/>
    </source>
</evidence>
<dbReference type="PANTHER" id="PTHR10615:SF217">
    <property type="entry name" value="HISTONE ACETYLTRANSFERASE"/>
    <property type="match status" value="1"/>
</dbReference>
<sequence>MLPAMRDSEAANEDKDGDENSINGKGQTVEFSQACANPTFTKWLLEAIHKVKTQKQRPSAQRICSAVRQNHKVSEESVIEQLELAVSEGAVLQVINKGVCSYKDPKGVVQLKTNTMKINKTTNMLKLIVKVIKELGEVGGSTLRSIEKFMTQNYNLIVSPGFDLTQQLRVAARKGVANGTLFQEGRLYKMADEHCPLDVDSLHNVCTSSNSNSGSLFQDNNQQKEIEPVKTCCYCRGMGSKHKDDNAWGLLSCSDCGISGHPACLNFSSELTTRIRNKKWQCVKCKLCQLCGEKNSHNDLLLCDTCNQAFHMGCLDPPLRKRPRGFWRCENCTENLPSTKFKEKRLNSKLATNHRKHSCGRMKIRNATNRSYISSSCDEDYDIHDKRNSRRKSAPQYLVRKGKSRSRRSESPDESMDYNDIEPLASNNQQQQLPPGVTEKDLTLFKQAQETAFQLNVGVCVTSQTMGQGSLPLDPQVRCPAAIEFGQFEIQTWYSSPYPQEYARLPKLFVCEFCLKYMKSKSILARHMHKCTWTHPPATEIYRKGEISIFEVDGNINKIYCQNLCLLAKLFLDHKTLYYDVEPFLFYVLTKNNDKGCHLVGYFSKEKHCQQRYNVSCIMTMPQYQRMGYGRLLIDFSYLLSRKENLAGTPEKPLSDLGYISYKSYWKSVILEYLYNYQDKKITITSISKATGLNPHDIATTLQCLDMIKIGENERLFVDRPILNVNKSMLDQHMAKVQKNQDKRIALDSECLRWTPLVSCPTQDDEQNEENATLWKREEHDDLENSSCAGSLKNLFSPHKKQNKVKQKQLLKHKRKHKKGHLELPKHSVDSGEETEPKKKKLKTGHLENTNRNVHSEGRNNGTCKVKKKRNKKTKVGLLKGSSVYKKDKLEKRQMKIESSNRKKNGRHKKKKPCGSLDTTFDNFTDSASQLDVECGTTEETENGSAPPVLTPAIPMEAENVSSLHEKDLPREADPAPPVLQASVVASSHSHKFWGRKRRGWPKGLRRKSSHKRVQEVCNIITENKKKESEVSHDMDADEITKVKSHESLTDISSMGNNHNSSEENKNSQDNDQMVRLDSNETEIADNETENQKNKEIPKISSPELPEKSNLTVLETKKTEFGYPAVEPAFFQESLKLGFESVATKLHGKDKLKINLDQETNQDTIQSDTKLVFSLQPRIVLGDVNETGDSCSTQNTTDEIEQVLNSSLATTEVASNNMEPLSNISASLSPTSHSWMTSNPDKTISNSNISDSLLVATLGPGFESFSESSSTFFVSSSHTSDQPVSEAENANQECNQDLEAAETISDFLFTNTSHTFDQTISEMECSGVKAQQDGQALVDTDPNFPQSSESSIMPQSCSETWIVSQQEIASIGIYNSQSTTSSSNYSPVGVEETFNNDPSTAVINNEHTSQQITTSESYPSYPDIISQPATTSQSYASCVQPVTTSQSHSGCVQSEELVTQPVTSSQLYSGCVEPGKVEVSAKSVNTSQPFHGCVQSGELSVEPVTTSQSYVGCLQSGEHSVEPVTTSQSYIGCLQSGEHSVEPETTSQSYVGCLQSGEHSVEPVTTSQSYVGCLQSGEISVEPVTTSQSYVGCLQSGELSVEPVTTSQSYVGCLQSGENLTQPVTSSQSYSNFEQPGNITTQSYHGCIQSDEFIAQTVTSSQTFSDASAQKIQHVSTPTGKQLFQHAESFDSGKSSSKSVTLSNRLEKQNAAKQKQQVSKTHEPTSTSVSEVQNSVNVSTTPVSSVLVQASPTNLVNVTGTNPAVSYVLNVPVAAMINSHQTEQQSLARNVGQQFVLNNSNIPVSTSVPVGFQLQSATTASNTIQGNTACNLAKLQQLTSYIIDVVPTYNSTMTPPPNMALSSSEVNITTPAQRCLTPMIPNLPSPSPSHDFGKYNHSYHPRPLQHNPPLVASYQALNGVGYHMQQAPPPATATAMVNTTGYIINPNQLQATALPMSMVNVNMHPQHQFQEARSQNAIYSYAYQFNGRLPPQTLNPLMRR</sequence>
<keyword evidence="6" id="KW-0597">Phosphoprotein</keyword>
<evidence type="ECO:0000256" key="3">
    <source>
        <dbReference type="ARBA" id="ARBA00013184"/>
    </source>
</evidence>
<organism evidence="24 26">
    <name type="scientific">Limulus polyphemus</name>
    <name type="common">Atlantic horseshoe crab</name>
    <dbReference type="NCBI Taxonomy" id="6850"/>
    <lineage>
        <taxon>Eukaryota</taxon>
        <taxon>Metazoa</taxon>
        <taxon>Ecdysozoa</taxon>
        <taxon>Arthropoda</taxon>
        <taxon>Chelicerata</taxon>
        <taxon>Merostomata</taxon>
        <taxon>Xiphosura</taxon>
        <taxon>Limulidae</taxon>
        <taxon>Limulus</taxon>
    </lineage>
</organism>
<dbReference type="Pfam" id="PF21524">
    <property type="entry name" value="SAMD1_WH"/>
    <property type="match status" value="1"/>
</dbReference>
<feature type="domain" description="MYST-type HAT" evidence="22">
    <location>
        <begin position="475"/>
        <end position="756"/>
    </location>
</feature>
<dbReference type="PANTHER" id="PTHR10615">
    <property type="entry name" value="HISTONE ACETYLTRANSFERASE"/>
    <property type="match status" value="1"/>
</dbReference>
<evidence type="ECO:0000256" key="5">
    <source>
        <dbReference type="ARBA" id="ARBA00022499"/>
    </source>
</evidence>
<evidence type="ECO:0000259" key="23">
    <source>
        <dbReference type="PROSITE" id="PS52014"/>
    </source>
</evidence>
<dbReference type="InterPro" id="IPR005818">
    <property type="entry name" value="Histone_H1/H5_H15"/>
</dbReference>
<feature type="compositionally biased region" description="Basic residues" evidence="19">
    <location>
        <begin position="902"/>
        <end position="913"/>
    </location>
</feature>
<evidence type="ECO:0000259" key="20">
    <source>
        <dbReference type="PROSITE" id="PS50016"/>
    </source>
</evidence>
<feature type="region of interest" description="Disordered" evidence="19">
    <location>
        <begin position="387"/>
        <end position="435"/>
    </location>
</feature>
<dbReference type="GeneID" id="106458064"/>
<dbReference type="Proteomes" id="UP000694941">
    <property type="component" value="Unplaced"/>
</dbReference>
<feature type="compositionally biased region" description="Basic and acidic residues" evidence="19">
    <location>
        <begin position="1025"/>
        <end position="1049"/>
    </location>
</feature>
<feature type="compositionally biased region" description="Low complexity" evidence="19">
    <location>
        <begin position="1690"/>
        <end position="1703"/>
    </location>
</feature>
<dbReference type="SUPFAM" id="SSF46785">
    <property type="entry name" value="Winged helix' DNA-binding domain"/>
    <property type="match status" value="1"/>
</dbReference>
<evidence type="ECO:0000256" key="2">
    <source>
        <dbReference type="ARBA" id="ARBA00010107"/>
    </source>
</evidence>
<dbReference type="Gene3D" id="3.30.60.60">
    <property type="entry name" value="N-acetyl transferase-like"/>
    <property type="match status" value="1"/>
</dbReference>
<evidence type="ECO:0000256" key="1">
    <source>
        <dbReference type="ARBA" id="ARBA00004123"/>
    </source>
</evidence>
<comment type="similarity">
    <text evidence="2">Belongs to the MYST (SAS/MOZ) family.</text>
</comment>
<evidence type="ECO:0000256" key="4">
    <source>
        <dbReference type="ARBA" id="ARBA00022491"/>
    </source>
</evidence>
<evidence type="ECO:0000256" key="15">
    <source>
        <dbReference type="ARBA" id="ARBA00023159"/>
    </source>
</evidence>
<evidence type="ECO:0000256" key="12">
    <source>
        <dbReference type="ARBA" id="ARBA00022843"/>
    </source>
</evidence>
<evidence type="ECO:0000256" key="9">
    <source>
        <dbReference type="ARBA" id="ARBA00022737"/>
    </source>
</evidence>
<feature type="compositionally biased region" description="Basic and acidic residues" evidence="19">
    <location>
        <begin position="821"/>
        <end position="830"/>
    </location>
</feature>
<dbReference type="SMART" id="SM00249">
    <property type="entry name" value="PHD"/>
    <property type="match status" value="2"/>
</dbReference>
<dbReference type="RefSeq" id="XP_022240054.1">
    <property type="nucleotide sequence ID" value="XM_022384346.1"/>
</dbReference>
<keyword evidence="7" id="KW-0808">Transferase</keyword>
<feature type="domain" description="PHD-type" evidence="20">
    <location>
        <begin position="229"/>
        <end position="288"/>
    </location>
</feature>
<evidence type="ECO:0000256" key="6">
    <source>
        <dbReference type="ARBA" id="ARBA00022553"/>
    </source>
</evidence>
<keyword evidence="4" id="KW-0678">Repressor</keyword>
<proteinExistence type="inferred from homology"/>
<dbReference type="EC" id="2.3.1.48" evidence="3"/>
<keyword evidence="8" id="KW-0479">Metal-binding</keyword>
<feature type="region of interest" description="Disordered" evidence="19">
    <location>
        <begin position="1025"/>
        <end position="1104"/>
    </location>
</feature>
<feature type="region of interest" description="Disordered" evidence="19">
    <location>
        <begin position="933"/>
        <end position="952"/>
    </location>
</feature>
<dbReference type="Pfam" id="PF00538">
    <property type="entry name" value="Linker_histone"/>
    <property type="match status" value="1"/>
</dbReference>
<dbReference type="Pfam" id="PF01853">
    <property type="entry name" value="MOZ_SAS"/>
    <property type="match status" value="1"/>
</dbReference>
<dbReference type="PROSITE" id="PS51726">
    <property type="entry name" value="MYST_HAT"/>
    <property type="match status" value="1"/>
</dbReference>
<feature type="domain" description="SAMD1-like winged helix (WH)" evidence="23">
    <location>
        <begin position="32"/>
        <end position="108"/>
    </location>
</feature>
<dbReference type="InterPro" id="IPR013083">
    <property type="entry name" value="Znf_RING/FYVE/PHD"/>
</dbReference>
<keyword evidence="15" id="KW-0010">Activator</keyword>
<keyword evidence="9" id="KW-0677">Repeat</keyword>
<dbReference type="InterPro" id="IPR001965">
    <property type="entry name" value="Znf_PHD"/>
</dbReference>
<dbReference type="InterPro" id="IPR040706">
    <property type="entry name" value="Zf-MYST"/>
</dbReference>
<keyword evidence="11" id="KW-0862">Zinc</keyword>
<dbReference type="SMART" id="SM00526">
    <property type="entry name" value="H15"/>
    <property type="match status" value="1"/>
</dbReference>
<evidence type="ECO:0000256" key="10">
    <source>
        <dbReference type="ARBA" id="ARBA00022771"/>
    </source>
</evidence>
<evidence type="ECO:0000259" key="21">
    <source>
        <dbReference type="PROSITE" id="PS51504"/>
    </source>
</evidence>
<dbReference type="CDD" id="cd04301">
    <property type="entry name" value="NAT_SF"/>
    <property type="match status" value="1"/>
</dbReference>
<feature type="region of interest" description="Disordered" evidence="19">
    <location>
        <begin position="785"/>
        <end position="918"/>
    </location>
</feature>
<dbReference type="InterPro" id="IPR016181">
    <property type="entry name" value="Acyl_CoA_acyltransferase"/>
</dbReference>
<dbReference type="Gene3D" id="1.10.10.10">
    <property type="entry name" value="Winged helix-like DNA-binding domain superfamily/Winged helix DNA-binding domain"/>
    <property type="match status" value="2"/>
</dbReference>
<dbReference type="Gene3D" id="3.30.40.10">
    <property type="entry name" value="Zinc/RING finger domain, C3HC4 (zinc finger)"/>
    <property type="match status" value="1"/>
</dbReference>
<feature type="compositionally biased region" description="Acidic residues" evidence="19">
    <location>
        <begin position="1080"/>
        <end position="1089"/>
    </location>
</feature>
<dbReference type="PROSITE" id="PS50016">
    <property type="entry name" value="ZF_PHD_2"/>
    <property type="match status" value="2"/>
</dbReference>
<evidence type="ECO:0000313" key="24">
    <source>
        <dbReference type="Proteomes" id="UP000694941"/>
    </source>
</evidence>
<name>A0ABM1S8V2_LIMPO</name>
<dbReference type="InterPro" id="IPR036388">
    <property type="entry name" value="WH-like_DNA-bd_sf"/>
</dbReference>
<feature type="compositionally biased region" description="Basic and acidic residues" evidence="19">
    <location>
        <begin position="885"/>
        <end position="901"/>
    </location>
</feature>
<protein>
    <recommendedName>
        <fullName evidence="3">histone acetyltransferase</fullName>
        <ecNumber evidence="3">2.3.1.48</ecNumber>
    </recommendedName>
</protein>
<evidence type="ECO:0000256" key="11">
    <source>
        <dbReference type="ARBA" id="ARBA00022833"/>
    </source>
</evidence>
<evidence type="ECO:0000256" key="18">
    <source>
        <dbReference type="PROSITE-ProRule" id="PRU00146"/>
    </source>
</evidence>
<dbReference type="InterPro" id="IPR011011">
    <property type="entry name" value="Znf_FYVE_PHD"/>
</dbReference>
<feature type="compositionally biased region" description="Basic residues" evidence="19">
    <location>
        <begin position="865"/>
        <end position="875"/>
    </location>
</feature>
<evidence type="ECO:0000256" key="14">
    <source>
        <dbReference type="ARBA" id="ARBA00022990"/>
    </source>
</evidence>
<feature type="region of interest" description="Disordered" evidence="19">
    <location>
        <begin position="1"/>
        <end position="25"/>
    </location>
</feature>
<feature type="compositionally biased region" description="Basic and acidic residues" evidence="19">
    <location>
        <begin position="1"/>
        <end position="14"/>
    </location>
</feature>
<keyword evidence="10 18" id="KW-0863">Zinc-finger</keyword>
<feature type="domain" description="H15" evidence="21">
    <location>
        <begin position="120"/>
        <end position="192"/>
    </location>
</feature>
<dbReference type="InterPro" id="IPR050603">
    <property type="entry name" value="MYST_HAT"/>
</dbReference>
<keyword evidence="14" id="KW-0007">Acetylation</keyword>